<name>A0A418PN57_9BACT</name>
<evidence type="ECO:0000313" key="2">
    <source>
        <dbReference type="Proteomes" id="UP000283522"/>
    </source>
</evidence>
<protein>
    <submittedName>
        <fullName evidence="1">Uncharacterized protein</fullName>
    </submittedName>
</protein>
<accession>A0A418PN57</accession>
<evidence type="ECO:0000313" key="1">
    <source>
        <dbReference type="EMBL" id="RIW13097.1"/>
    </source>
</evidence>
<keyword evidence="2" id="KW-1185">Reference proteome</keyword>
<dbReference type="Proteomes" id="UP000283522">
    <property type="component" value="Unassembled WGS sequence"/>
</dbReference>
<dbReference type="EMBL" id="QXML01000010">
    <property type="protein sequence ID" value="RIW13097.1"/>
    <property type="molecule type" value="Genomic_DNA"/>
</dbReference>
<comment type="caution">
    <text evidence="1">The sequence shown here is derived from an EMBL/GenBank/DDBJ whole genome shotgun (WGS) entry which is preliminary data.</text>
</comment>
<reference evidence="1 2" key="1">
    <citation type="submission" date="2018-09" db="EMBL/GenBank/DDBJ databases">
        <authorList>
            <person name="Wang X."/>
            <person name="Du Z."/>
        </authorList>
    </citation>
    <scope>NUCLEOTIDE SEQUENCE [LARGE SCALE GENOMIC DNA]</scope>
    <source>
        <strain evidence="1 2">N3</strain>
    </source>
</reference>
<dbReference type="AlphaFoldDB" id="A0A418PN57"/>
<proteinExistence type="predicted"/>
<sequence>MGCCQTAERGQKSGRFEIHQNMGRPEVRRLQPGVKNVCELFSAGRVISFGKQNIMPARWKQIRGWSLGSWIANPSIIGDEKIIINSGTSRETCASVVEQRRAKKT</sequence>
<gene>
    <name evidence="1" type="ORF">D0X99_16940</name>
</gene>
<organism evidence="1 2">
    <name type="scientific">Algoriphagus lacus</name>
    <dbReference type="NCBI Taxonomy" id="2056311"/>
    <lineage>
        <taxon>Bacteria</taxon>
        <taxon>Pseudomonadati</taxon>
        <taxon>Bacteroidota</taxon>
        <taxon>Cytophagia</taxon>
        <taxon>Cytophagales</taxon>
        <taxon>Cyclobacteriaceae</taxon>
        <taxon>Algoriphagus</taxon>
    </lineage>
</organism>